<comment type="caution">
    <text evidence="1">The sequence shown here is derived from an EMBL/GenBank/DDBJ whole genome shotgun (WGS) entry which is preliminary data.</text>
</comment>
<evidence type="ECO:0000313" key="1">
    <source>
        <dbReference type="EMBL" id="KNZ48620.1"/>
    </source>
</evidence>
<proteinExistence type="predicted"/>
<sequence length="157" mass="18334">PLNLIGPANHISSNFYHQIPQDTHVTFYPISGQHLPFNTYSHNDVTYSTWSTKPKNSVVRLDHNFSDNQRFGRIERIFEHHFRSQDSEKSHMWFVIAPFPAIPSHETNPFQDLNRYAMQVELRLLPNDETPRVIVYGPREVHELLVTNTIGLVSLDR</sequence>
<reference evidence="1 2" key="1">
    <citation type="submission" date="2015-08" db="EMBL/GenBank/DDBJ databases">
        <title>Next Generation Sequencing and Analysis of the Genome of Puccinia sorghi L Schw, the Causal Agent of Maize Common Rust.</title>
        <authorList>
            <person name="Rochi L."/>
            <person name="Burguener G."/>
            <person name="Darino M."/>
            <person name="Turjanski A."/>
            <person name="Kreff E."/>
            <person name="Dieguez M.J."/>
            <person name="Sacco F."/>
        </authorList>
    </citation>
    <scope>NUCLEOTIDE SEQUENCE [LARGE SCALE GENOMIC DNA]</scope>
    <source>
        <strain evidence="1 2">RO10H11247</strain>
    </source>
</reference>
<organism evidence="1 2">
    <name type="scientific">Puccinia sorghi</name>
    <dbReference type="NCBI Taxonomy" id="27349"/>
    <lineage>
        <taxon>Eukaryota</taxon>
        <taxon>Fungi</taxon>
        <taxon>Dikarya</taxon>
        <taxon>Basidiomycota</taxon>
        <taxon>Pucciniomycotina</taxon>
        <taxon>Pucciniomycetes</taxon>
        <taxon>Pucciniales</taxon>
        <taxon>Pucciniaceae</taxon>
        <taxon>Puccinia</taxon>
    </lineage>
</organism>
<dbReference type="Proteomes" id="UP000037035">
    <property type="component" value="Unassembled WGS sequence"/>
</dbReference>
<keyword evidence="2" id="KW-1185">Reference proteome</keyword>
<dbReference type="AlphaFoldDB" id="A0A0L6ULC2"/>
<feature type="non-terminal residue" evidence="1">
    <location>
        <position position="1"/>
    </location>
</feature>
<gene>
    <name evidence="1" type="ORF">VP01_5531g1</name>
</gene>
<name>A0A0L6ULC2_9BASI</name>
<protein>
    <submittedName>
        <fullName evidence="1">Uncharacterized protein</fullName>
    </submittedName>
</protein>
<dbReference type="EMBL" id="LAVV01010754">
    <property type="protein sequence ID" value="KNZ48620.1"/>
    <property type="molecule type" value="Genomic_DNA"/>
</dbReference>
<evidence type="ECO:0000313" key="2">
    <source>
        <dbReference type="Proteomes" id="UP000037035"/>
    </source>
</evidence>
<accession>A0A0L6ULC2</accession>
<dbReference type="VEuPathDB" id="FungiDB:VP01_5531g1"/>